<dbReference type="InterPro" id="IPR009057">
    <property type="entry name" value="Homeodomain-like_sf"/>
</dbReference>
<dbReference type="SUPFAM" id="SSF46689">
    <property type="entry name" value="Homeodomain-like"/>
    <property type="match status" value="2"/>
</dbReference>
<comment type="caution">
    <text evidence="5">The sequence shown here is derived from an EMBL/GenBank/DDBJ whole genome shotgun (WGS) entry which is preliminary data.</text>
</comment>
<feature type="domain" description="HTH araC/xylS-type" evidence="4">
    <location>
        <begin position="181"/>
        <end position="279"/>
    </location>
</feature>
<evidence type="ECO:0000259" key="4">
    <source>
        <dbReference type="PROSITE" id="PS01124"/>
    </source>
</evidence>
<dbReference type="SUPFAM" id="SSF51215">
    <property type="entry name" value="Regulatory protein AraC"/>
    <property type="match status" value="1"/>
</dbReference>
<dbReference type="PANTHER" id="PTHR46796">
    <property type="entry name" value="HTH-TYPE TRANSCRIPTIONAL ACTIVATOR RHAS-RELATED"/>
    <property type="match status" value="1"/>
</dbReference>
<gene>
    <name evidence="5" type="ORF">H8711_08260</name>
</gene>
<name>A0A926DX81_9FIRM</name>
<proteinExistence type="predicted"/>
<dbReference type="AlphaFoldDB" id="A0A926DX81"/>
<dbReference type="Gene3D" id="2.60.120.10">
    <property type="entry name" value="Jelly Rolls"/>
    <property type="match status" value="1"/>
</dbReference>
<protein>
    <submittedName>
        <fullName evidence="5">Helix-turn-helix transcriptional regulator</fullName>
    </submittedName>
</protein>
<evidence type="ECO:0000256" key="2">
    <source>
        <dbReference type="ARBA" id="ARBA00023125"/>
    </source>
</evidence>
<reference evidence="5" key="1">
    <citation type="submission" date="2020-08" db="EMBL/GenBank/DDBJ databases">
        <title>Genome public.</title>
        <authorList>
            <person name="Liu C."/>
            <person name="Sun Q."/>
        </authorList>
    </citation>
    <scope>NUCLEOTIDE SEQUENCE</scope>
    <source>
        <strain evidence="5">NSJ-31</strain>
    </source>
</reference>
<evidence type="ECO:0000256" key="1">
    <source>
        <dbReference type="ARBA" id="ARBA00023015"/>
    </source>
</evidence>
<evidence type="ECO:0000313" key="5">
    <source>
        <dbReference type="EMBL" id="MBC8546925.1"/>
    </source>
</evidence>
<keyword evidence="1" id="KW-0805">Transcription regulation</keyword>
<keyword evidence="2" id="KW-0238">DNA-binding</keyword>
<sequence>MLCTDRGVLAPSDYYFATPSLTAKNLFYHLLSVGEFFCEQGYYVKRDSFNSLLLLYLLDGECTLRYGGKVYRAQKGDMMFVNCYQPHEYFTDTHMHCLWVHFDGCQSLGFWETVTKSRGMVDCCHHPEPYLEMMDILLHIFRTDQTLSEPTISVLLHKVLCSMIAAITADGTLQLDEGPVARAARYILEHYNRRISVEELAQMAMLSSSHFSRQFKRQTGYSPYEFLLKTRMDAAKQLLKKTDLPIASIARETGFANAPAFVSAFHSRVGISPKRFRSTMF</sequence>
<dbReference type="InterPro" id="IPR037923">
    <property type="entry name" value="HTH-like"/>
</dbReference>
<dbReference type="Pfam" id="PF02311">
    <property type="entry name" value="AraC_binding"/>
    <property type="match status" value="1"/>
</dbReference>
<dbReference type="Pfam" id="PF12833">
    <property type="entry name" value="HTH_18"/>
    <property type="match status" value="1"/>
</dbReference>
<dbReference type="Gene3D" id="1.10.10.60">
    <property type="entry name" value="Homeodomain-like"/>
    <property type="match status" value="2"/>
</dbReference>
<dbReference type="GO" id="GO:0043565">
    <property type="term" value="F:sequence-specific DNA binding"/>
    <property type="evidence" value="ECO:0007669"/>
    <property type="project" value="InterPro"/>
</dbReference>
<dbReference type="InterPro" id="IPR018060">
    <property type="entry name" value="HTH_AraC"/>
</dbReference>
<dbReference type="PROSITE" id="PS01124">
    <property type="entry name" value="HTH_ARAC_FAMILY_2"/>
    <property type="match status" value="1"/>
</dbReference>
<keyword evidence="6" id="KW-1185">Reference proteome</keyword>
<organism evidence="5 6">
    <name type="scientific">Ligaoa zhengdingensis</name>
    <dbReference type="NCBI Taxonomy" id="2763658"/>
    <lineage>
        <taxon>Bacteria</taxon>
        <taxon>Bacillati</taxon>
        <taxon>Bacillota</taxon>
        <taxon>Clostridia</taxon>
        <taxon>Eubacteriales</taxon>
        <taxon>Oscillospiraceae</taxon>
        <taxon>Ligaoa</taxon>
    </lineage>
</organism>
<dbReference type="InterPro" id="IPR050204">
    <property type="entry name" value="AraC_XylS_family_regulators"/>
</dbReference>
<dbReference type="RefSeq" id="WP_249283002.1">
    <property type="nucleotide sequence ID" value="NZ_JACRST010000011.1"/>
</dbReference>
<keyword evidence="3" id="KW-0804">Transcription</keyword>
<dbReference type="InterPro" id="IPR003313">
    <property type="entry name" value="AraC-bd"/>
</dbReference>
<dbReference type="SMART" id="SM00342">
    <property type="entry name" value="HTH_ARAC"/>
    <property type="match status" value="1"/>
</dbReference>
<dbReference type="GO" id="GO:0003700">
    <property type="term" value="F:DNA-binding transcription factor activity"/>
    <property type="evidence" value="ECO:0007669"/>
    <property type="project" value="InterPro"/>
</dbReference>
<evidence type="ECO:0000256" key="3">
    <source>
        <dbReference type="ARBA" id="ARBA00023163"/>
    </source>
</evidence>
<accession>A0A926DX81</accession>
<dbReference type="EMBL" id="JACRST010000011">
    <property type="protein sequence ID" value="MBC8546925.1"/>
    <property type="molecule type" value="Genomic_DNA"/>
</dbReference>
<dbReference type="InterPro" id="IPR014710">
    <property type="entry name" value="RmlC-like_jellyroll"/>
</dbReference>
<evidence type="ECO:0000313" key="6">
    <source>
        <dbReference type="Proteomes" id="UP000653127"/>
    </source>
</evidence>
<dbReference type="Proteomes" id="UP000653127">
    <property type="component" value="Unassembled WGS sequence"/>
</dbReference>